<evidence type="ECO:0000256" key="4">
    <source>
        <dbReference type="ARBA" id="ARBA00022729"/>
    </source>
</evidence>
<dbReference type="OrthoDB" id="1305788at2759"/>
<dbReference type="GO" id="GO:0005524">
    <property type="term" value="F:ATP binding"/>
    <property type="evidence" value="ECO:0007669"/>
    <property type="project" value="UniProtKB-KW"/>
</dbReference>
<evidence type="ECO:0000313" key="14">
    <source>
        <dbReference type="Proteomes" id="UP000824120"/>
    </source>
</evidence>
<dbReference type="FunFam" id="3.30.200.20:FF:000195">
    <property type="entry name" value="G-type lectin S-receptor-like serine/threonine-protein kinase"/>
    <property type="match status" value="1"/>
</dbReference>
<dbReference type="PANTHER" id="PTHR27002:SF1068">
    <property type="entry name" value="RECEPTOR-LIKE SERINE_THREONINE-PROTEIN KINASE"/>
    <property type="match status" value="1"/>
</dbReference>
<dbReference type="PROSITE" id="PS50011">
    <property type="entry name" value="PROTEIN_KINASE_DOM"/>
    <property type="match status" value="1"/>
</dbReference>
<comment type="caution">
    <text evidence="13">The sequence shown here is derived from an EMBL/GenBank/DDBJ whole genome shotgun (WGS) entry which is preliminary data.</text>
</comment>
<dbReference type="Pfam" id="PF07714">
    <property type="entry name" value="PK_Tyr_Ser-Thr"/>
    <property type="match status" value="1"/>
</dbReference>
<keyword evidence="5" id="KW-0547">Nucleotide-binding</keyword>
<dbReference type="Gene3D" id="3.30.200.20">
    <property type="entry name" value="Phosphorylase Kinase, domain 1"/>
    <property type="match status" value="1"/>
</dbReference>
<reference evidence="13 14" key="1">
    <citation type="submission" date="2020-09" db="EMBL/GenBank/DDBJ databases">
        <title>De no assembly of potato wild relative species, Solanum commersonii.</title>
        <authorList>
            <person name="Cho K."/>
        </authorList>
    </citation>
    <scope>NUCLEOTIDE SEQUENCE [LARGE SCALE GENOMIC DNA]</scope>
    <source>
        <strain evidence="13">LZ3.2</strain>
        <tissue evidence="13">Leaf</tissue>
    </source>
</reference>
<gene>
    <name evidence="13" type="ORF">H5410_040657</name>
</gene>
<evidence type="ECO:0000256" key="10">
    <source>
        <dbReference type="ARBA" id="ARBA00047899"/>
    </source>
</evidence>
<name>A0A9J5XRI9_SOLCO</name>
<evidence type="ECO:0000256" key="6">
    <source>
        <dbReference type="ARBA" id="ARBA00022777"/>
    </source>
</evidence>
<keyword evidence="8" id="KW-1015">Disulfide bond</keyword>
<organism evidence="13 14">
    <name type="scientific">Solanum commersonii</name>
    <name type="common">Commerson's wild potato</name>
    <name type="synonym">Commerson's nightshade</name>
    <dbReference type="NCBI Taxonomy" id="4109"/>
    <lineage>
        <taxon>Eukaryota</taxon>
        <taxon>Viridiplantae</taxon>
        <taxon>Streptophyta</taxon>
        <taxon>Embryophyta</taxon>
        <taxon>Tracheophyta</taxon>
        <taxon>Spermatophyta</taxon>
        <taxon>Magnoliopsida</taxon>
        <taxon>eudicotyledons</taxon>
        <taxon>Gunneridae</taxon>
        <taxon>Pentapetalae</taxon>
        <taxon>asterids</taxon>
        <taxon>lamiids</taxon>
        <taxon>Solanales</taxon>
        <taxon>Solanaceae</taxon>
        <taxon>Solanoideae</taxon>
        <taxon>Solaneae</taxon>
        <taxon>Solanum</taxon>
    </lineage>
</organism>
<dbReference type="GO" id="GO:0005886">
    <property type="term" value="C:plasma membrane"/>
    <property type="evidence" value="ECO:0007669"/>
    <property type="project" value="TreeGrafter"/>
</dbReference>
<evidence type="ECO:0000256" key="7">
    <source>
        <dbReference type="ARBA" id="ARBA00022840"/>
    </source>
</evidence>
<feature type="domain" description="Protein kinase" evidence="12">
    <location>
        <begin position="29"/>
        <end position="113"/>
    </location>
</feature>
<comment type="catalytic activity">
    <reaction evidence="11">
        <text>L-seryl-[protein] + ATP = O-phospho-L-seryl-[protein] + ADP + H(+)</text>
        <dbReference type="Rhea" id="RHEA:17989"/>
        <dbReference type="Rhea" id="RHEA-COMP:9863"/>
        <dbReference type="Rhea" id="RHEA-COMP:11604"/>
        <dbReference type="ChEBI" id="CHEBI:15378"/>
        <dbReference type="ChEBI" id="CHEBI:29999"/>
        <dbReference type="ChEBI" id="CHEBI:30616"/>
        <dbReference type="ChEBI" id="CHEBI:83421"/>
        <dbReference type="ChEBI" id="CHEBI:456216"/>
        <dbReference type="EC" id="2.7.11.1"/>
    </reaction>
</comment>
<keyword evidence="4" id="KW-0732">Signal</keyword>
<evidence type="ECO:0000256" key="9">
    <source>
        <dbReference type="ARBA" id="ARBA00023180"/>
    </source>
</evidence>
<feature type="non-terminal residue" evidence="13">
    <location>
        <position position="113"/>
    </location>
</feature>
<sequence length="113" mass="12974">MLYINKSKNYDLDLPLFDFATILDAINNFFLSNKLGEGGFGPVYKGALKDGQEITINRLSRYSAQGTDEFKNEVIFIAKLQHRNLVKLLGCYIQAEENMLVNEYIPNNSLDWF</sequence>
<proteinExistence type="predicted"/>
<comment type="catalytic activity">
    <reaction evidence="10">
        <text>L-threonyl-[protein] + ATP = O-phospho-L-threonyl-[protein] + ADP + H(+)</text>
        <dbReference type="Rhea" id="RHEA:46608"/>
        <dbReference type="Rhea" id="RHEA-COMP:11060"/>
        <dbReference type="Rhea" id="RHEA-COMP:11605"/>
        <dbReference type="ChEBI" id="CHEBI:15378"/>
        <dbReference type="ChEBI" id="CHEBI:30013"/>
        <dbReference type="ChEBI" id="CHEBI:30616"/>
        <dbReference type="ChEBI" id="CHEBI:61977"/>
        <dbReference type="ChEBI" id="CHEBI:456216"/>
        <dbReference type="EC" id="2.7.11.1"/>
    </reaction>
</comment>
<evidence type="ECO:0000256" key="1">
    <source>
        <dbReference type="ARBA" id="ARBA00012513"/>
    </source>
</evidence>
<accession>A0A9J5XRI9</accession>
<evidence type="ECO:0000256" key="11">
    <source>
        <dbReference type="ARBA" id="ARBA00048679"/>
    </source>
</evidence>
<dbReference type="GO" id="GO:0004674">
    <property type="term" value="F:protein serine/threonine kinase activity"/>
    <property type="evidence" value="ECO:0007669"/>
    <property type="project" value="UniProtKB-KW"/>
</dbReference>
<dbReference type="EC" id="2.7.11.1" evidence="1"/>
<dbReference type="InterPro" id="IPR000719">
    <property type="entry name" value="Prot_kinase_dom"/>
</dbReference>
<evidence type="ECO:0000313" key="13">
    <source>
        <dbReference type="EMBL" id="KAG5590143.1"/>
    </source>
</evidence>
<keyword evidence="7" id="KW-0067">ATP-binding</keyword>
<evidence type="ECO:0000259" key="12">
    <source>
        <dbReference type="PROSITE" id="PS50011"/>
    </source>
</evidence>
<keyword evidence="9" id="KW-0325">Glycoprotein</keyword>
<keyword evidence="6" id="KW-0418">Kinase</keyword>
<keyword evidence="2" id="KW-0723">Serine/threonine-protein kinase</keyword>
<dbReference type="EMBL" id="JACXVP010000008">
    <property type="protein sequence ID" value="KAG5590143.1"/>
    <property type="molecule type" value="Genomic_DNA"/>
</dbReference>
<keyword evidence="14" id="KW-1185">Reference proteome</keyword>
<dbReference type="PANTHER" id="PTHR27002">
    <property type="entry name" value="RECEPTOR-LIKE SERINE/THREONINE-PROTEIN KINASE SD1-8"/>
    <property type="match status" value="1"/>
</dbReference>
<dbReference type="SUPFAM" id="SSF56112">
    <property type="entry name" value="Protein kinase-like (PK-like)"/>
    <property type="match status" value="1"/>
</dbReference>
<keyword evidence="3" id="KW-0808">Transferase</keyword>
<dbReference type="InterPro" id="IPR011009">
    <property type="entry name" value="Kinase-like_dom_sf"/>
</dbReference>
<protein>
    <recommendedName>
        <fullName evidence="1">non-specific serine/threonine protein kinase</fullName>
        <ecNumber evidence="1">2.7.11.1</ecNumber>
    </recommendedName>
</protein>
<evidence type="ECO:0000256" key="2">
    <source>
        <dbReference type="ARBA" id="ARBA00022527"/>
    </source>
</evidence>
<dbReference type="InterPro" id="IPR001245">
    <property type="entry name" value="Ser-Thr/Tyr_kinase_cat_dom"/>
</dbReference>
<dbReference type="AlphaFoldDB" id="A0A9J5XRI9"/>
<evidence type="ECO:0000256" key="5">
    <source>
        <dbReference type="ARBA" id="ARBA00022741"/>
    </source>
</evidence>
<evidence type="ECO:0000256" key="8">
    <source>
        <dbReference type="ARBA" id="ARBA00023157"/>
    </source>
</evidence>
<evidence type="ECO:0000256" key="3">
    <source>
        <dbReference type="ARBA" id="ARBA00022679"/>
    </source>
</evidence>
<dbReference type="Proteomes" id="UP000824120">
    <property type="component" value="Chromosome 8"/>
</dbReference>